<keyword evidence="1" id="KW-0472">Membrane</keyword>
<proteinExistence type="predicted"/>
<keyword evidence="1" id="KW-1133">Transmembrane helix</keyword>
<sequence length="198" mass="22733">MLFRYHGNHNSWLVPQFVCHNSPGTSLSIALSSIPSLISLHFMHLKPLLYSMLSQCHPEVFHCREIFVYLDSRIFLGIQIVLNICVIINRNLCDSIVSTKNRLHMMFFALTLSVCFMCVGFSLQPKSRANCFIVHEDTLIIHQSRIHIPLRWHAMTVANGCLRLLCISCGMRLLVRLLLILAPKPHKWLLPAPRSCFL</sequence>
<evidence type="ECO:0000313" key="2">
    <source>
        <dbReference type="EMBL" id="JAD37843.1"/>
    </source>
</evidence>
<keyword evidence="1" id="KW-0812">Transmembrane</keyword>
<accession>A0A0A8ZJH5</accession>
<dbReference type="AlphaFoldDB" id="A0A0A8ZJH5"/>
<reference evidence="2" key="2">
    <citation type="journal article" date="2015" name="Data Brief">
        <title>Shoot transcriptome of the giant reed, Arundo donax.</title>
        <authorList>
            <person name="Barrero R.A."/>
            <person name="Guerrero F.D."/>
            <person name="Moolhuijzen P."/>
            <person name="Goolsby J.A."/>
            <person name="Tidwell J."/>
            <person name="Bellgard S.E."/>
            <person name="Bellgard M.I."/>
        </authorList>
    </citation>
    <scope>NUCLEOTIDE SEQUENCE</scope>
    <source>
        <tissue evidence="2">Shoot tissue taken approximately 20 cm above the soil surface</tissue>
    </source>
</reference>
<dbReference type="EMBL" id="GBRH01260052">
    <property type="protein sequence ID" value="JAD37843.1"/>
    <property type="molecule type" value="Transcribed_RNA"/>
</dbReference>
<feature type="transmembrane region" description="Helical" evidence="1">
    <location>
        <begin position="104"/>
        <end position="123"/>
    </location>
</feature>
<feature type="transmembrane region" description="Helical" evidence="1">
    <location>
        <begin position="74"/>
        <end position="92"/>
    </location>
</feature>
<evidence type="ECO:0000256" key="1">
    <source>
        <dbReference type="SAM" id="Phobius"/>
    </source>
</evidence>
<name>A0A0A8ZJH5_ARUDO</name>
<protein>
    <submittedName>
        <fullName evidence="2">Uncharacterized protein</fullName>
    </submittedName>
</protein>
<reference evidence="2" key="1">
    <citation type="submission" date="2014-09" db="EMBL/GenBank/DDBJ databases">
        <authorList>
            <person name="Magalhaes I.L.F."/>
            <person name="Oliveira U."/>
            <person name="Santos F.R."/>
            <person name="Vidigal T.H.D.A."/>
            <person name="Brescovit A.D."/>
            <person name="Santos A.J."/>
        </authorList>
    </citation>
    <scope>NUCLEOTIDE SEQUENCE</scope>
    <source>
        <tissue evidence="2">Shoot tissue taken approximately 20 cm above the soil surface</tissue>
    </source>
</reference>
<organism evidence="2">
    <name type="scientific">Arundo donax</name>
    <name type="common">Giant reed</name>
    <name type="synonym">Donax arundinaceus</name>
    <dbReference type="NCBI Taxonomy" id="35708"/>
    <lineage>
        <taxon>Eukaryota</taxon>
        <taxon>Viridiplantae</taxon>
        <taxon>Streptophyta</taxon>
        <taxon>Embryophyta</taxon>
        <taxon>Tracheophyta</taxon>
        <taxon>Spermatophyta</taxon>
        <taxon>Magnoliopsida</taxon>
        <taxon>Liliopsida</taxon>
        <taxon>Poales</taxon>
        <taxon>Poaceae</taxon>
        <taxon>PACMAD clade</taxon>
        <taxon>Arundinoideae</taxon>
        <taxon>Arundineae</taxon>
        <taxon>Arundo</taxon>
    </lineage>
</organism>